<gene>
    <name evidence="2" type="ORF">NX780_24840</name>
</gene>
<sequence length="247" mass="27140">MLNCNWANALTRYDCRQVRGLNGSIGLEIGTPFSLPGGAAINLYLMPVGDHVVISDNGDTLMHLSGLGIDVWKPSRIRSLREEMSSHAMTLTDDGDFRLISSQEKSAWNFANAVSSLLAVNHWALQQLKAAPNEHDLPAEAEAYIVARDPSAYFEKNPKVKGASRAEHRFDFQHGDDLIDVITPHGISTGMSMRKVGDVINGPFVGQRSPLIIVDDRFDPIRAESEMGMISSIARTQPFSSLTRALH</sequence>
<keyword evidence="3" id="KW-1185">Reference proteome</keyword>
<dbReference type="Pfam" id="PF08861">
    <property type="entry name" value="DUF1828"/>
    <property type="match status" value="1"/>
</dbReference>
<comment type="caution">
    <text evidence="2">The sequence shown here is derived from an EMBL/GenBank/DDBJ whole genome shotgun (WGS) entry which is preliminary data.</text>
</comment>
<name>A0ABT2ATJ5_9BURK</name>
<dbReference type="InterPro" id="IPR014960">
    <property type="entry name" value="DUF1828"/>
</dbReference>
<dbReference type="RefSeq" id="WP_258830569.1">
    <property type="nucleotide sequence ID" value="NZ_JANUHA010000035.1"/>
</dbReference>
<organism evidence="2 3">
    <name type="scientific">Massilia agri</name>
    <dbReference type="NCBI Taxonomy" id="1886785"/>
    <lineage>
        <taxon>Bacteria</taxon>
        <taxon>Pseudomonadati</taxon>
        <taxon>Pseudomonadota</taxon>
        <taxon>Betaproteobacteria</taxon>
        <taxon>Burkholderiales</taxon>
        <taxon>Oxalobacteraceae</taxon>
        <taxon>Telluria group</taxon>
        <taxon>Massilia</taxon>
    </lineage>
</organism>
<dbReference type="EMBL" id="JANUHA010000035">
    <property type="protein sequence ID" value="MCS0599575.1"/>
    <property type="molecule type" value="Genomic_DNA"/>
</dbReference>
<protein>
    <submittedName>
        <fullName evidence="2">DUF1828 domain-containing protein</fullName>
    </submittedName>
</protein>
<evidence type="ECO:0000259" key="1">
    <source>
        <dbReference type="Pfam" id="PF08861"/>
    </source>
</evidence>
<evidence type="ECO:0000313" key="2">
    <source>
        <dbReference type="EMBL" id="MCS0599575.1"/>
    </source>
</evidence>
<dbReference type="Proteomes" id="UP001206572">
    <property type="component" value="Unassembled WGS sequence"/>
</dbReference>
<accession>A0ABT2ATJ5</accession>
<evidence type="ECO:0000313" key="3">
    <source>
        <dbReference type="Proteomes" id="UP001206572"/>
    </source>
</evidence>
<feature type="domain" description="DUF1828" evidence="1">
    <location>
        <begin position="31"/>
        <end position="120"/>
    </location>
</feature>
<reference evidence="2 3" key="1">
    <citation type="submission" date="2022-08" db="EMBL/GenBank/DDBJ databases">
        <title>Reclassification of Massilia species as members of the genera Telluria, Duganella, Pseudoduganella, Mokoshia gen. nov. and Zemynaea gen. nov. using orthogonal and non-orthogonal genome-based approaches.</title>
        <authorList>
            <person name="Bowman J.P."/>
        </authorList>
    </citation>
    <scope>NUCLEOTIDE SEQUENCE [LARGE SCALE GENOMIC DNA]</scope>
    <source>
        <strain evidence="2 3">JCM 31661</strain>
    </source>
</reference>
<proteinExistence type="predicted"/>